<protein>
    <submittedName>
        <fullName evidence="1">Reverse transcriptase domain-containing protein</fullName>
    </submittedName>
</protein>
<proteinExistence type="predicted"/>
<name>A0A699IKU7_TANCI</name>
<organism evidence="1">
    <name type="scientific">Tanacetum cinerariifolium</name>
    <name type="common">Dalmatian daisy</name>
    <name type="synonym">Chrysanthemum cinerariifolium</name>
    <dbReference type="NCBI Taxonomy" id="118510"/>
    <lineage>
        <taxon>Eukaryota</taxon>
        <taxon>Viridiplantae</taxon>
        <taxon>Streptophyta</taxon>
        <taxon>Embryophyta</taxon>
        <taxon>Tracheophyta</taxon>
        <taxon>Spermatophyta</taxon>
        <taxon>Magnoliopsida</taxon>
        <taxon>eudicotyledons</taxon>
        <taxon>Gunneridae</taxon>
        <taxon>Pentapetalae</taxon>
        <taxon>asterids</taxon>
        <taxon>campanulids</taxon>
        <taxon>Asterales</taxon>
        <taxon>Asteraceae</taxon>
        <taxon>Asteroideae</taxon>
        <taxon>Anthemideae</taxon>
        <taxon>Anthemidinae</taxon>
        <taxon>Tanacetum</taxon>
    </lineage>
</organism>
<keyword evidence="1" id="KW-0695">RNA-directed DNA polymerase</keyword>
<dbReference type="PANTHER" id="PTHR46148">
    <property type="entry name" value="CHROMO DOMAIN-CONTAINING PROTEIN"/>
    <property type="match status" value="1"/>
</dbReference>
<gene>
    <name evidence="1" type="ORF">Tci_519308</name>
</gene>
<comment type="caution">
    <text evidence="1">The sequence shown here is derived from an EMBL/GenBank/DDBJ whole genome shotgun (WGS) entry which is preliminary data.</text>
</comment>
<feature type="non-terminal residue" evidence="1">
    <location>
        <position position="1"/>
    </location>
</feature>
<dbReference type="EMBL" id="BKCJ010283182">
    <property type="protein sequence ID" value="GEZ47335.1"/>
    <property type="molecule type" value="Genomic_DNA"/>
</dbReference>
<dbReference type="PANTHER" id="PTHR46148:SF59">
    <property type="entry name" value="NUCLEOTIDYLTRANSFERASE, RIBONUCLEASE H"/>
    <property type="match status" value="1"/>
</dbReference>
<keyword evidence="1" id="KW-0548">Nucleotidyltransferase</keyword>
<reference evidence="1" key="1">
    <citation type="journal article" date="2019" name="Sci. Rep.">
        <title>Draft genome of Tanacetum cinerariifolium, the natural source of mosquito coil.</title>
        <authorList>
            <person name="Yamashiro T."/>
            <person name="Shiraishi A."/>
            <person name="Satake H."/>
            <person name="Nakayama K."/>
        </authorList>
    </citation>
    <scope>NUCLEOTIDE SEQUENCE</scope>
</reference>
<feature type="non-terminal residue" evidence="1">
    <location>
        <position position="79"/>
    </location>
</feature>
<accession>A0A699IKU7</accession>
<sequence>ERFKAAKDRQKSYADNRRKPLEFEVGDQVLLKMSPWKGVVRFEKKGKLAPSRLIGPELVQETADKGGVVRFGKKGKLAP</sequence>
<keyword evidence="1" id="KW-0808">Transferase</keyword>
<evidence type="ECO:0000313" key="1">
    <source>
        <dbReference type="EMBL" id="GEZ47335.1"/>
    </source>
</evidence>
<dbReference type="GO" id="GO:0003964">
    <property type="term" value="F:RNA-directed DNA polymerase activity"/>
    <property type="evidence" value="ECO:0007669"/>
    <property type="project" value="UniProtKB-KW"/>
</dbReference>
<dbReference type="AlphaFoldDB" id="A0A699IKU7"/>